<protein>
    <submittedName>
        <fullName evidence="2">Uncharacterized protein</fullName>
    </submittedName>
</protein>
<feature type="region of interest" description="Disordered" evidence="1">
    <location>
        <begin position="67"/>
        <end position="88"/>
    </location>
</feature>
<keyword evidence="3" id="KW-1185">Reference proteome</keyword>
<sequence length="230" mass="25401">MEQKQTLRLLLPWGLAFRRCPSCSSRRTQRAVGRGKASGRQGGGATLQGAARCPPFPPLRVRSASFTESDRGAGAGAVRHCNRSWRKQQPRPIVSWKNGMTRKMRPTLSILPFRPQPMLHRRAMRRFSVLPNLQVPPTSAAAGAVRRQRRAGPARMPDSELSLAPHRAPCQMVSRSRVSEPNRNHHGGIAHTWAAFDRHAGADVWIDGSALQGGWDLVVANCECFFFAVG</sequence>
<evidence type="ECO:0000313" key="2">
    <source>
        <dbReference type="EMBL" id="KAK0647182.1"/>
    </source>
</evidence>
<dbReference type="Proteomes" id="UP001174936">
    <property type="component" value="Unassembled WGS sequence"/>
</dbReference>
<proteinExistence type="predicted"/>
<dbReference type="AlphaFoldDB" id="A0AA40CQQ1"/>
<feature type="region of interest" description="Disordered" evidence="1">
    <location>
        <begin position="139"/>
        <end position="167"/>
    </location>
</feature>
<comment type="caution">
    <text evidence="2">The sequence shown here is derived from an EMBL/GenBank/DDBJ whole genome shotgun (WGS) entry which is preliminary data.</text>
</comment>
<name>A0AA40CQQ1_9PEZI</name>
<dbReference type="EMBL" id="JAULSV010000004">
    <property type="protein sequence ID" value="KAK0647182.1"/>
    <property type="molecule type" value="Genomic_DNA"/>
</dbReference>
<feature type="region of interest" description="Disordered" evidence="1">
    <location>
        <begin position="26"/>
        <end position="54"/>
    </location>
</feature>
<evidence type="ECO:0000313" key="3">
    <source>
        <dbReference type="Proteomes" id="UP001174936"/>
    </source>
</evidence>
<gene>
    <name evidence="2" type="ORF">B0T16DRAFT_173358</name>
</gene>
<accession>A0AA40CQQ1</accession>
<organism evidence="2 3">
    <name type="scientific">Cercophora newfieldiana</name>
    <dbReference type="NCBI Taxonomy" id="92897"/>
    <lineage>
        <taxon>Eukaryota</taxon>
        <taxon>Fungi</taxon>
        <taxon>Dikarya</taxon>
        <taxon>Ascomycota</taxon>
        <taxon>Pezizomycotina</taxon>
        <taxon>Sordariomycetes</taxon>
        <taxon>Sordariomycetidae</taxon>
        <taxon>Sordariales</taxon>
        <taxon>Lasiosphaeriaceae</taxon>
        <taxon>Cercophora</taxon>
    </lineage>
</organism>
<evidence type="ECO:0000256" key="1">
    <source>
        <dbReference type="SAM" id="MobiDB-lite"/>
    </source>
</evidence>
<reference evidence="2" key="1">
    <citation type="submission" date="2023-06" db="EMBL/GenBank/DDBJ databases">
        <title>Genome-scale phylogeny and comparative genomics of the fungal order Sordariales.</title>
        <authorList>
            <consortium name="Lawrence Berkeley National Laboratory"/>
            <person name="Hensen N."/>
            <person name="Bonometti L."/>
            <person name="Westerberg I."/>
            <person name="Brannstrom I.O."/>
            <person name="Guillou S."/>
            <person name="Cros-Aarteil S."/>
            <person name="Calhoun S."/>
            <person name="Haridas S."/>
            <person name="Kuo A."/>
            <person name="Mondo S."/>
            <person name="Pangilinan J."/>
            <person name="Riley R."/>
            <person name="Labutti K."/>
            <person name="Andreopoulos B."/>
            <person name="Lipzen A."/>
            <person name="Chen C."/>
            <person name="Yanf M."/>
            <person name="Daum C."/>
            <person name="Ng V."/>
            <person name="Clum A."/>
            <person name="Steindorff A."/>
            <person name="Ohm R."/>
            <person name="Martin F."/>
            <person name="Silar P."/>
            <person name="Natvig D."/>
            <person name="Lalanne C."/>
            <person name="Gautier V."/>
            <person name="Ament-Velasquez S.L."/>
            <person name="Kruys A."/>
            <person name="Hutchinson M.I."/>
            <person name="Powell A.J."/>
            <person name="Barry K."/>
            <person name="Miller A.N."/>
            <person name="Grigoriev I.V."/>
            <person name="Debuchy R."/>
            <person name="Gladieux P."/>
            <person name="Thoren M.H."/>
            <person name="Johannesson H."/>
        </authorList>
    </citation>
    <scope>NUCLEOTIDE SEQUENCE</scope>
    <source>
        <strain evidence="2">SMH2532-1</strain>
    </source>
</reference>